<dbReference type="Proteomes" id="UP000028006">
    <property type="component" value="Unassembled WGS sequence"/>
</dbReference>
<proteinExistence type="predicted"/>
<gene>
    <name evidence="1" type="ORF">GZ77_21250</name>
</gene>
<name>A0A081N3D5_9GAMM</name>
<sequence length="64" mass="7388">MTEIEKIIELARENKGEIYERSADLVALYMDSDNQKRELIDLVLVILGARPMPKIWEAVNGEEQ</sequence>
<reference evidence="1 2" key="1">
    <citation type="submission" date="2014-06" db="EMBL/GenBank/DDBJ databases">
        <title>Whole Genome Sequences of Three Symbiotic Endozoicomonas Bacteria.</title>
        <authorList>
            <person name="Neave M.J."/>
            <person name="Apprill A."/>
            <person name="Voolstra C.R."/>
        </authorList>
    </citation>
    <scope>NUCLEOTIDE SEQUENCE [LARGE SCALE GENOMIC DNA]</scope>
    <source>
        <strain evidence="1 2">LMG 24815</strain>
    </source>
</reference>
<organism evidence="1 2">
    <name type="scientific">Endozoicomonas montiporae</name>
    <dbReference type="NCBI Taxonomy" id="1027273"/>
    <lineage>
        <taxon>Bacteria</taxon>
        <taxon>Pseudomonadati</taxon>
        <taxon>Pseudomonadota</taxon>
        <taxon>Gammaproteobacteria</taxon>
        <taxon>Oceanospirillales</taxon>
        <taxon>Endozoicomonadaceae</taxon>
        <taxon>Endozoicomonas</taxon>
    </lineage>
</organism>
<comment type="caution">
    <text evidence="1">The sequence shown here is derived from an EMBL/GenBank/DDBJ whole genome shotgun (WGS) entry which is preliminary data.</text>
</comment>
<accession>A0A081N3D5</accession>
<keyword evidence="2" id="KW-1185">Reference proteome</keyword>
<dbReference type="AlphaFoldDB" id="A0A081N3D5"/>
<protein>
    <submittedName>
        <fullName evidence="1">Uncharacterized protein</fullName>
    </submittedName>
</protein>
<dbReference type="EMBL" id="JOKG01000004">
    <property type="protein sequence ID" value="KEQ12958.1"/>
    <property type="molecule type" value="Genomic_DNA"/>
</dbReference>
<evidence type="ECO:0000313" key="2">
    <source>
        <dbReference type="Proteomes" id="UP000028006"/>
    </source>
</evidence>
<evidence type="ECO:0000313" key="1">
    <source>
        <dbReference type="EMBL" id="KEQ12958.1"/>
    </source>
</evidence>